<evidence type="ECO:0000256" key="1">
    <source>
        <dbReference type="ARBA" id="ARBA00009998"/>
    </source>
</evidence>
<dbReference type="GO" id="GO:0006308">
    <property type="term" value="P:DNA catabolic process"/>
    <property type="evidence" value="ECO:0007669"/>
    <property type="project" value="UniProtKB-UniRule"/>
</dbReference>
<dbReference type="GO" id="GO:0009318">
    <property type="term" value="C:exodeoxyribonuclease VII complex"/>
    <property type="evidence" value="ECO:0007669"/>
    <property type="project" value="UniProtKB-UniRule"/>
</dbReference>
<evidence type="ECO:0000256" key="3">
    <source>
        <dbReference type="ARBA" id="ARBA00022722"/>
    </source>
</evidence>
<evidence type="ECO:0000313" key="7">
    <source>
        <dbReference type="EMBL" id="GFK95557.1"/>
    </source>
</evidence>
<dbReference type="GO" id="GO:0005829">
    <property type="term" value="C:cytosol"/>
    <property type="evidence" value="ECO:0007669"/>
    <property type="project" value="TreeGrafter"/>
</dbReference>
<keyword evidence="3 6" id="KW-0540">Nuclease</keyword>
<reference evidence="7 8" key="2">
    <citation type="submission" date="2020-05" db="EMBL/GenBank/DDBJ databases">
        <title>Draft genome sequence of Desulfovibrio sp. strainFSS-1.</title>
        <authorList>
            <person name="Shimoshige H."/>
            <person name="Kobayashi H."/>
            <person name="Maekawa T."/>
        </authorList>
    </citation>
    <scope>NUCLEOTIDE SEQUENCE [LARGE SCALE GENOMIC DNA]</scope>
    <source>
        <strain evidence="7 8">SIID29052-01</strain>
    </source>
</reference>
<dbReference type="PANTHER" id="PTHR34137">
    <property type="entry name" value="EXODEOXYRIBONUCLEASE 7 SMALL SUBUNIT"/>
    <property type="match status" value="1"/>
</dbReference>
<dbReference type="Pfam" id="PF02609">
    <property type="entry name" value="Exonuc_VII_S"/>
    <property type="match status" value="1"/>
</dbReference>
<comment type="function">
    <text evidence="6">Bidirectionally degrades single-stranded DNA into large acid-insoluble oligonucleotides, which are then degraded further into small acid-soluble oligonucleotides.</text>
</comment>
<name>A0A6V8M127_9BACT</name>
<comment type="subcellular location">
    <subcellularLocation>
        <location evidence="6">Cytoplasm</location>
    </subcellularLocation>
</comment>
<proteinExistence type="inferred from homology"/>
<dbReference type="Proteomes" id="UP000494245">
    <property type="component" value="Unassembled WGS sequence"/>
</dbReference>
<dbReference type="PIRSF" id="PIRSF006488">
    <property type="entry name" value="Exonuc_VII_S"/>
    <property type="match status" value="1"/>
</dbReference>
<dbReference type="RefSeq" id="WP_173086667.1">
    <property type="nucleotide sequence ID" value="NZ_BLTE01000018.1"/>
</dbReference>
<comment type="similarity">
    <text evidence="1 6">Belongs to the XseB family.</text>
</comment>
<evidence type="ECO:0000313" key="8">
    <source>
        <dbReference type="Proteomes" id="UP000494245"/>
    </source>
</evidence>
<organism evidence="7 8">
    <name type="scientific">Fundidesulfovibrio magnetotacticus</name>
    <dbReference type="NCBI Taxonomy" id="2730080"/>
    <lineage>
        <taxon>Bacteria</taxon>
        <taxon>Pseudomonadati</taxon>
        <taxon>Thermodesulfobacteriota</taxon>
        <taxon>Desulfovibrionia</taxon>
        <taxon>Desulfovibrionales</taxon>
        <taxon>Desulfovibrionaceae</taxon>
        <taxon>Fundidesulfovibrio</taxon>
    </lineage>
</organism>
<keyword evidence="2 6" id="KW-0963">Cytoplasm</keyword>
<protein>
    <recommendedName>
        <fullName evidence="6">Exodeoxyribonuclease 7 small subunit</fullName>
        <ecNumber evidence="6">3.1.11.6</ecNumber>
    </recommendedName>
    <alternativeName>
        <fullName evidence="6">Exodeoxyribonuclease VII small subunit</fullName>
        <shortName evidence="6">Exonuclease VII small subunit</shortName>
    </alternativeName>
</protein>
<evidence type="ECO:0000256" key="5">
    <source>
        <dbReference type="ARBA" id="ARBA00022839"/>
    </source>
</evidence>
<comment type="subunit">
    <text evidence="6">Heterooligomer composed of large and small subunits.</text>
</comment>
<accession>A0A6V8M127</accession>
<dbReference type="HAMAP" id="MF_00337">
    <property type="entry name" value="Exonuc_7_S"/>
    <property type="match status" value="1"/>
</dbReference>
<dbReference type="GO" id="GO:0008855">
    <property type="term" value="F:exodeoxyribonuclease VII activity"/>
    <property type="evidence" value="ECO:0007669"/>
    <property type="project" value="UniProtKB-UniRule"/>
</dbReference>
<evidence type="ECO:0000256" key="4">
    <source>
        <dbReference type="ARBA" id="ARBA00022801"/>
    </source>
</evidence>
<dbReference type="AlphaFoldDB" id="A0A6V8M127"/>
<dbReference type="PANTHER" id="PTHR34137:SF1">
    <property type="entry name" value="EXODEOXYRIBONUCLEASE 7 SMALL SUBUNIT"/>
    <property type="match status" value="1"/>
</dbReference>
<evidence type="ECO:0000256" key="6">
    <source>
        <dbReference type="HAMAP-Rule" id="MF_00337"/>
    </source>
</evidence>
<keyword evidence="8" id="KW-1185">Reference proteome</keyword>
<comment type="caution">
    <text evidence="7">The sequence shown here is derived from an EMBL/GenBank/DDBJ whole genome shotgun (WGS) entry which is preliminary data.</text>
</comment>
<dbReference type="SUPFAM" id="SSF116842">
    <property type="entry name" value="XseB-like"/>
    <property type="match status" value="1"/>
</dbReference>
<keyword evidence="5 6" id="KW-0269">Exonuclease</keyword>
<dbReference type="Gene3D" id="1.10.287.1040">
    <property type="entry name" value="Exonuclease VII, small subunit"/>
    <property type="match status" value="1"/>
</dbReference>
<comment type="catalytic activity">
    <reaction evidence="6">
        <text>Exonucleolytic cleavage in either 5'- to 3'- or 3'- to 5'-direction to yield nucleoside 5'-phosphates.</text>
        <dbReference type="EC" id="3.1.11.6"/>
    </reaction>
</comment>
<dbReference type="InterPro" id="IPR037004">
    <property type="entry name" value="Exonuc_VII_ssu_sf"/>
</dbReference>
<keyword evidence="4 6" id="KW-0378">Hydrolase</keyword>
<gene>
    <name evidence="6 7" type="primary">xseB</name>
    <name evidence="7" type="ORF">NNJEOMEG_03424</name>
</gene>
<sequence>MSAKKPTFEKNIDRLRAIVEQLESGELPLDLGVSLYKEGQTLAASCRTQLEEARLVVSQATPEGLKPFDHAAGEEN</sequence>
<dbReference type="EMBL" id="BLTE01000018">
    <property type="protein sequence ID" value="GFK95557.1"/>
    <property type="molecule type" value="Genomic_DNA"/>
</dbReference>
<dbReference type="EC" id="3.1.11.6" evidence="6"/>
<dbReference type="InterPro" id="IPR003761">
    <property type="entry name" value="Exonuc_VII_S"/>
</dbReference>
<dbReference type="NCBIfam" id="TIGR01280">
    <property type="entry name" value="xseB"/>
    <property type="match status" value="1"/>
</dbReference>
<evidence type="ECO:0000256" key="2">
    <source>
        <dbReference type="ARBA" id="ARBA00022490"/>
    </source>
</evidence>
<reference evidence="7 8" key="1">
    <citation type="submission" date="2020-04" db="EMBL/GenBank/DDBJ databases">
        <authorList>
            <consortium name="Desulfovibrio sp. FSS-1 genome sequencing consortium"/>
            <person name="Shimoshige H."/>
            <person name="Kobayashi H."/>
            <person name="Maekawa T."/>
        </authorList>
    </citation>
    <scope>NUCLEOTIDE SEQUENCE [LARGE SCALE GENOMIC DNA]</scope>
    <source>
        <strain evidence="7 8">SIID29052-01</strain>
    </source>
</reference>